<dbReference type="Proteomes" id="UP000252415">
    <property type="component" value="Unassembled WGS sequence"/>
</dbReference>
<name>A0A368VGA9_9BACL</name>
<sequence>MSNFHFMIEGDKESGKYIVHEIINGGSRQIFEINEKYYGGLKASRQKIGEHLQKRGFHLNDAFSHQCVKPGRGSNPIHEWTVEEYIIGVPQKR</sequence>
<reference evidence="1 2" key="1">
    <citation type="submission" date="2018-07" db="EMBL/GenBank/DDBJ databases">
        <title>Genomic Encyclopedia of Type Strains, Phase III (KMG-III): the genomes of soil and plant-associated and newly described type strains.</title>
        <authorList>
            <person name="Whitman W."/>
        </authorList>
    </citation>
    <scope>NUCLEOTIDE SEQUENCE [LARGE SCALE GENOMIC DNA]</scope>
    <source>
        <strain evidence="1 2">CECT 7506</strain>
    </source>
</reference>
<dbReference type="EMBL" id="QPJD01000038">
    <property type="protein sequence ID" value="RCW40292.1"/>
    <property type="molecule type" value="Genomic_DNA"/>
</dbReference>
<dbReference type="OrthoDB" id="2810134at2"/>
<dbReference type="RefSeq" id="WP_114384246.1">
    <property type="nucleotide sequence ID" value="NZ_QPJD01000038.1"/>
</dbReference>
<accession>A0A368VGA9</accession>
<keyword evidence="2" id="KW-1185">Reference proteome</keyword>
<evidence type="ECO:0000313" key="1">
    <source>
        <dbReference type="EMBL" id="RCW40292.1"/>
    </source>
</evidence>
<protein>
    <submittedName>
        <fullName evidence="1">Uncharacterized protein</fullName>
    </submittedName>
</protein>
<organism evidence="1 2">
    <name type="scientific">Paenibacillus prosopidis</name>
    <dbReference type="NCBI Taxonomy" id="630520"/>
    <lineage>
        <taxon>Bacteria</taxon>
        <taxon>Bacillati</taxon>
        <taxon>Bacillota</taxon>
        <taxon>Bacilli</taxon>
        <taxon>Bacillales</taxon>
        <taxon>Paenibacillaceae</taxon>
        <taxon>Paenibacillus</taxon>
    </lineage>
</organism>
<gene>
    <name evidence="1" type="ORF">DFP97_1382</name>
</gene>
<evidence type="ECO:0000313" key="2">
    <source>
        <dbReference type="Proteomes" id="UP000252415"/>
    </source>
</evidence>
<dbReference type="AlphaFoldDB" id="A0A368VGA9"/>
<proteinExistence type="predicted"/>
<comment type="caution">
    <text evidence="1">The sequence shown here is derived from an EMBL/GenBank/DDBJ whole genome shotgun (WGS) entry which is preliminary data.</text>
</comment>